<evidence type="ECO:0000313" key="3">
    <source>
        <dbReference type="Proteomes" id="UP000824028"/>
    </source>
</evidence>
<dbReference type="PANTHER" id="PTHR32385:SF15">
    <property type="entry name" value="INOSITOL PHOSPHOCERAMIDE MANNOSYLTRANSFERASE 1"/>
    <property type="match status" value="1"/>
</dbReference>
<evidence type="ECO:0000313" key="2">
    <source>
        <dbReference type="EMBL" id="HIZ32058.1"/>
    </source>
</evidence>
<dbReference type="GO" id="GO:0016020">
    <property type="term" value="C:membrane"/>
    <property type="evidence" value="ECO:0007669"/>
    <property type="project" value="GOC"/>
</dbReference>
<dbReference type="GO" id="GO:0000030">
    <property type="term" value="F:mannosyltransferase activity"/>
    <property type="evidence" value="ECO:0007669"/>
    <property type="project" value="TreeGrafter"/>
</dbReference>
<dbReference type="AlphaFoldDB" id="A0A9D2E750"/>
<sequence length="235" mass="27969">MTPKIIHLCWFSDDPFPVEIKICLESWKRVLPDFKVRRWTMEDARAIGCRYINEALDARKWAFAADVVRFYSVWKEGGVYMDSDMFVKKRFDHFMPEHGFVSFHEHICTTVKLQAAFFMGEKGNQFCKEVFDYYNSRPFKLPDGSYDLKISPDVMVEIARQKGYRNEDVKQHLADDVVIYPGYFVTPCNKNTIKHPDAFAKHKVYGSWKHHKLGRRFERFMKHIVLLVRFTLLHR</sequence>
<comment type="caution">
    <text evidence="2">The sequence shown here is derived from an EMBL/GenBank/DDBJ whole genome shotgun (WGS) entry which is preliminary data.</text>
</comment>
<gene>
    <name evidence="2" type="ORF">H9814_00710</name>
</gene>
<dbReference type="InterPro" id="IPR051706">
    <property type="entry name" value="Glycosyltransferase_domain"/>
</dbReference>
<protein>
    <submittedName>
        <fullName evidence="2">Glycosyltransferase</fullName>
    </submittedName>
</protein>
<dbReference type="InterPro" id="IPR029044">
    <property type="entry name" value="Nucleotide-diphossugar_trans"/>
</dbReference>
<dbReference type="GO" id="GO:0051999">
    <property type="term" value="P:mannosyl-inositol phosphorylceramide biosynthetic process"/>
    <property type="evidence" value="ECO:0007669"/>
    <property type="project" value="TreeGrafter"/>
</dbReference>
<evidence type="ECO:0000256" key="1">
    <source>
        <dbReference type="ARBA" id="ARBA00022679"/>
    </source>
</evidence>
<dbReference type="InterPro" id="IPR007577">
    <property type="entry name" value="GlycoTrfase_DXD_sugar-bd_CS"/>
</dbReference>
<dbReference type="Proteomes" id="UP000824028">
    <property type="component" value="Unassembled WGS sequence"/>
</dbReference>
<reference evidence="2" key="2">
    <citation type="submission" date="2021-04" db="EMBL/GenBank/DDBJ databases">
        <authorList>
            <person name="Gilroy R."/>
        </authorList>
    </citation>
    <scope>NUCLEOTIDE SEQUENCE</scope>
    <source>
        <strain evidence="2">ChiHjej9B8-1298</strain>
    </source>
</reference>
<dbReference type="Pfam" id="PF04488">
    <property type="entry name" value="Gly_transf_sug"/>
    <property type="match status" value="1"/>
</dbReference>
<accession>A0A9D2E750</accession>
<keyword evidence="1" id="KW-0808">Transferase</keyword>
<dbReference type="SUPFAM" id="SSF53448">
    <property type="entry name" value="Nucleotide-diphospho-sugar transferases"/>
    <property type="match status" value="1"/>
</dbReference>
<reference evidence="2" key="1">
    <citation type="journal article" date="2021" name="PeerJ">
        <title>Extensive microbial diversity within the chicken gut microbiome revealed by metagenomics and culture.</title>
        <authorList>
            <person name="Gilroy R."/>
            <person name="Ravi A."/>
            <person name="Getino M."/>
            <person name="Pursley I."/>
            <person name="Horton D.L."/>
            <person name="Alikhan N.F."/>
            <person name="Baker D."/>
            <person name="Gharbi K."/>
            <person name="Hall N."/>
            <person name="Watson M."/>
            <person name="Adriaenssens E.M."/>
            <person name="Foster-Nyarko E."/>
            <person name="Jarju S."/>
            <person name="Secka A."/>
            <person name="Antonio M."/>
            <person name="Oren A."/>
            <person name="Chaudhuri R.R."/>
            <person name="La Ragione R."/>
            <person name="Hildebrand F."/>
            <person name="Pallen M.J."/>
        </authorList>
    </citation>
    <scope>NUCLEOTIDE SEQUENCE</scope>
    <source>
        <strain evidence="2">ChiHjej9B8-1298</strain>
    </source>
</reference>
<proteinExistence type="predicted"/>
<dbReference type="EMBL" id="DXBX01000005">
    <property type="protein sequence ID" value="HIZ32058.1"/>
    <property type="molecule type" value="Genomic_DNA"/>
</dbReference>
<dbReference type="PANTHER" id="PTHR32385">
    <property type="entry name" value="MANNOSYL PHOSPHORYLINOSITOL CERAMIDE SYNTHASE"/>
    <property type="match status" value="1"/>
</dbReference>
<organism evidence="2 3">
    <name type="scientific">Candidatus Bacteroides merdigallinarum</name>
    <dbReference type="NCBI Taxonomy" id="2838473"/>
    <lineage>
        <taxon>Bacteria</taxon>
        <taxon>Pseudomonadati</taxon>
        <taxon>Bacteroidota</taxon>
        <taxon>Bacteroidia</taxon>
        <taxon>Bacteroidales</taxon>
        <taxon>Bacteroidaceae</taxon>
        <taxon>Bacteroides</taxon>
    </lineage>
</organism>
<dbReference type="Gene3D" id="3.90.550.20">
    <property type="match status" value="1"/>
</dbReference>
<name>A0A9D2E750_9BACE</name>